<evidence type="ECO:0000256" key="1">
    <source>
        <dbReference type="SAM" id="MobiDB-lite"/>
    </source>
</evidence>
<organism evidence="2 3">
    <name type="scientific">Fomitopsis schrenkii</name>
    <name type="common">Brown rot fungus</name>
    <dbReference type="NCBI Taxonomy" id="2126942"/>
    <lineage>
        <taxon>Eukaryota</taxon>
        <taxon>Fungi</taxon>
        <taxon>Dikarya</taxon>
        <taxon>Basidiomycota</taxon>
        <taxon>Agaricomycotina</taxon>
        <taxon>Agaricomycetes</taxon>
        <taxon>Polyporales</taxon>
        <taxon>Fomitopsis</taxon>
    </lineage>
</organism>
<feature type="compositionally biased region" description="Acidic residues" evidence="1">
    <location>
        <begin position="134"/>
        <end position="144"/>
    </location>
</feature>
<feature type="compositionally biased region" description="Low complexity" evidence="1">
    <location>
        <begin position="112"/>
        <end position="123"/>
    </location>
</feature>
<feature type="region of interest" description="Disordered" evidence="1">
    <location>
        <begin position="14"/>
        <end position="151"/>
    </location>
</feature>
<dbReference type="Proteomes" id="UP000015241">
    <property type="component" value="Unassembled WGS sequence"/>
</dbReference>
<dbReference type="STRING" id="743788.S8FVP6"/>
<dbReference type="EMBL" id="KE504136">
    <property type="protein sequence ID" value="EPT02310.1"/>
    <property type="molecule type" value="Genomic_DNA"/>
</dbReference>
<feature type="compositionally biased region" description="Basic and acidic residues" evidence="1">
    <location>
        <begin position="189"/>
        <end position="216"/>
    </location>
</feature>
<proteinExistence type="predicted"/>
<protein>
    <submittedName>
        <fullName evidence="2">Uncharacterized protein</fullName>
    </submittedName>
</protein>
<name>S8FVP6_FOMSC</name>
<feature type="compositionally biased region" description="Low complexity" evidence="1">
    <location>
        <begin position="256"/>
        <end position="265"/>
    </location>
</feature>
<dbReference type="OrthoDB" id="3265369at2759"/>
<dbReference type="AlphaFoldDB" id="S8FVP6"/>
<evidence type="ECO:0000313" key="3">
    <source>
        <dbReference type="Proteomes" id="UP000015241"/>
    </source>
</evidence>
<dbReference type="eggNOG" id="ENOG502ST8Q">
    <property type="taxonomic scope" value="Eukaryota"/>
</dbReference>
<gene>
    <name evidence="2" type="ORF">FOMPIDRAFT_157316</name>
</gene>
<sequence length="286" mass="30762">MSIATLRTFVVFRDDTCTPPSPSSSISSLSEIDNGFLPTPSSGVSAPDKENINPVTGRKALSDGPPAKKRKEGALSTKSYAPLKKTKESKSNRSFGTAISGKGKAPTIPSKRPSTTRRSAAPSRSRRTPPLPSVDEEQVDEEQAVEAKPNIPQAQLITQAQIDARCYELTVLPLADLSKAYEQAPCLEGEHSLEEKLRPEVSEAVLDEKKSFDGGPDRAPSPASSATPSRSPSPERKGTNNSAFSTPERKRIYSAFTFSTPSPSSVRFAALRGPNETRFSDPAFEL</sequence>
<feature type="region of interest" description="Disordered" evidence="1">
    <location>
        <begin position="189"/>
        <end position="286"/>
    </location>
</feature>
<evidence type="ECO:0000313" key="2">
    <source>
        <dbReference type="EMBL" id="EPT02310.1"/>
    </source>
</evidence>
<feature type="compositionally biased region" description="Low complexity" evidence="1">
    <location>
        <begin position="217"/>
        <end position="232"/>
    </location>
</feature>
<dbReference type="InParanoid" id="S8FVP6"/>
<dbReference type="HOGENOM" id="CLU_1023685_0_0_1"/>
<keyword evidence="3" id="KW-1185">Reference proteome</keyword>
<reference evidence="2 3" key="1">
    <citation type="journal article" date="2012" name="Science">
        <title>The Paleozoic origin of enzymatic lignin decomposition reconstructed from 31 fungal genomes.</title>
        <authorList>
            <person name="Floudas D."/>
            <person name="Binder M."/>
            <person name="Riley R."/>
            <person name="Barry K."/>
            <person name="Blanchette R.A."/>
            <person name="Henrissat B."/>
            <person name="Martinez A.T."/>
            <person name="Otillar R."/>
            <person name="Spatafora J.W."/>
            <person name="Yadav J.S."/>
            <person name="Aerts A."/>
            <person name="Benoit I."/>
            <person name="Boyd A."/>
            <person name="Carlson A."/>
            <person name="Copeland A."/>
            <person name="Coutinho P.M."/>
            <person name="de Vries R.P."/>
            <person name="Ferreira P."/>
            <person name="Findley K."/>
            <person name="Foster B."/>
            <person name="Gaskell J."/>
            <person name="Glotzer D."/>
            <person name="Gorecki P."/>
            <person name="Heitman J."/>
            <person name="Hesse C."/>
            <person name="Hori C."/>
            <person name="Igarashi K."/>
            <person name="Jurgens J.A."/>
            <person name="Kallen N."/>
            <person name="Kersten P."/>
            <person name="Kohler A."/>
            <person name="Kuees U."/>
            <person name="Kumar T.K.A."/>
            <person name="Kuo A."/>
            <person name="LaButti K."/>
            <person name="Larrondo L.F."/>
            <person name="Lindquist E."/>
            <person name="Ling A."/>
            <person name="Lombard V."/>
            <person name="Lucas S."/>
            <person name="Lundell T."/>
            <person name="Martin R."/>
            <person name="McLaughlin D.J."/>
            <person name="Morgenstern I."/>
            <person name="Morin E."/>
            <person name="Murat C."/>
            <person name="Nagy L.G."/>
            <person name="Nolan M."/>
            <person name="Ohm R.A."/>
            <person name="Patyshakuliyeva A."/>
            <person name="Rokas A."/>
            <person name="Ruiz-Duenas F.J."/>
            <person name="Sabat G."/>
            <person name="Salamov A."/>
            <person name="Samejima M."/>
            <person name="Schmutz J."/>
            <person name="Slot J.C."/>
            <person name="St John F."/>
            <person name="Stenlid J."/>
            <person name="Sun H."/>
            <person name="Sun S."/>
            <person name="Syed K."/>
            <person name="Tsang A."/>
            <person name="Wiebenga A."/>
            <person name="Young D."/>
            <person name="Pisabarro A."/>
            <person name="Eastwood D.C."/>
            <person name="Martin F."/>
            <person name="Cullen D."/>
            <person name="Grigoriev I.V."/>
            <person name="Hibbett D.S."/>
        </authorList>
    </citation>
    <scope>NUCLEOTIDE SEQUENCE</scope>
    <source>
        <strain evidence="3">FP-58527</strain>
    </source>
</reference>
<accession>S8FVP6</accession>